<sequence>MAMDLRDQLESLETTWSRERKELLDRFDSEREEWESQWKVMQKKIEELYQEVKIRRENHMNEQKGIKGNRVLQISLPPSDSGIRASTEPKPKLGQASDGRKEGFPLQEGTPLTRKKQQDGFMDKPGDKGRRDCVAWAALKTSEMDPQSSTGALNIALEELARVSEDLCSFQEEIRKKSSHSWMMPTPRPAAGTATRPQGNPEASVDPQTSLICPNAENWKQSVEPAYAYLPCATPHQVEGGLGTLPGQEHHPPPAPPPRSTSRNLVILGPHTPSSWGRRFGDSLSPPGPLGDAVGSDCHFEKPSRNEKLAEKTDEFNRTVFRTDKCSSSGRQAQRFMKSPGDATPGGTSEVWTVDREEADPGCGSSSLGPVENGPHQPLKSPPPSGAAERGQERPGVGGPRPRPPGSDWRPSDLCDRPRSADPRSNYGVVEKLLKSYESSVGAAWCQAPGCPEKWARPDPGSPWGIVGARSQVLERPQRQPGRGEDLRKDPVKHAGLLAKQGLDRKKPPEDSGAVKSTSGKGFSRPARPANRRLPSRWASRSFSVPPVSARSTISYSASLKPEASQD</sequence>
<dbReference type="InterPro" id="IPR027882">
    <property type="entry name" value="SOGA1/2-like_CC"/>
</dbReference>
<keyword evidence="1" id="KW-0175">Coiled coil</keyword>
<feature type="compositionally biased region" description="Basic and acidic residues" evidence="2">
    <location>
        <begin position="116"/>
        <end position="129"/>
    </location>
</feature>
<dbReference type="PANTHER" id="PTHR15705:SF1">
    <property type="entry name" value="RIKEN CDNA 9330159F19 GENE"/>
    <property type="match status" value="1"/>
</dbReference>
<keyword evidence="5" id="KW-1185">Reference proteome</keyword>
<evidence type="ECO:0000259" key="3">
    <source>
        <dbReference type="Pfam" id="PF14818"/>
    </source>
</evidence>
<feature type="domain" description="SOGA 1/2-like coiled-coil" evidence="3">
    <location>
        <begin position="3"/>
        <end position="56"/>
    </location>
</feature>
<reference evidence="4" key="2">
    <citation type="submission" date="2025-08" db="UniProtKB">
        <authorList>
            <consortium name="Ensembl"/>
        </authorList>
    </citation>
    <scope>IDENTIFICATION</scope>
    <source>
        <strain evidence="4">Glennie</strain>
    </source>
</reference>
<feature type="region of interest" description="Disordered" evidence="2">
    <location>
        <begin position="240"/>
        <end position="427"/>
    </location>
</feature>
<evidence type="ECO:0000256" key="1">
    <source>
        <dbReference type="ARBA" id="ARBA00023054"/>
    </source>
</evidence>
<dbReference type="Pfam" id="PF14818">
    <property type="entry name" value="SOGA1-2-like_CC"/>
    <property type="match status" value="1"/>
</dbReference>
<feature type="compositionally biased region" description="Basic and acidic residues" evidence="2">
    <location>
        <begin position="410"/>
        <end position="422"/>
    </location>
</feature>
<dbReference type="GeneTree" id="ENSGT00390000001962"/>
<feature type="region of interest" description="Disordered" evidence="2">
    <location>
        <begin position="448"/>
        <end position="567"/>
    </location>
</feature>
<protein>
    <recommendedName>
        <fullName evidence="3">SOGA 1/2-like coiled-coil domain-containing protein</fullName>
    </recommendedName>
</protein>
<evidence type="ECO:0000256" key="2">
    <source>
        <dbReference type="SAM" id="MobiDB-lite"/>
    </source>
</evidence>
<reference evidence="4" key="3">
    <citation type="submission" date="2025-09" db="UniProtKB">
        <authorList>
            <consortium name="Ensembl"/>
        </authorList>
    </citation>
    <scope>IDENTIFICATION</scope>
    <source>
        <strain evidence="4">Glennie</strain>
    </source>
</reference>
<gene>
    <name evidence="4" type="primary">KIAA0408</name>
</gene>
<dbReference type="Bgee" id="ENSOANG00000012977">
    <property type="expression patterns" value="Expressed in brain and 7 other cell types or tissues"/>
</dbReference>
<feature type="region of interest" description="Disordered" evidence="2">
    <location>
        <begin position="60"/>
        <end position="129"/>
    </location>
</feature>
<feature type="compositionally biased region" description="Basic and acidic residues" evidence="2">
    <location>
        <begin position="476"/>
        <end position="493"/>
    </location>
</feature>
<reference evidence="4 5" key="1">
    <citation type="journal article" date="2008" name="Nature">
        <title>Genome analysis of the platypus reveals unique signatures of evolution.</title>
        <authorList>
            <person name="Warren W.C."/>
            <person name="Hillier L.W."/>
            <person name="Marshall Graves J.A."/>
            <person name="Birney E."/>
            <person name="Ponting C.P."/>
            <person name="Grutzner F."/>
            <person name="Belov K."/>
            <person name="Miller W."/>
            <person name="Clarke L."/>
            <person name="Chinwalla A.T."/>
            <person name="Yang S.P."/>
            <person name="Heger A."/>
            <person name="Locke D.P."/>
            <person name="Miethke P."/>
            <person name="Waters P.D."/>
            <person name="Veyrunes F."/>
            <person name="Fulton L."/>
            <person name="Fulton B."/>
            <person name="Graves T."/>
            <person name="Wallis J."/>
            <person name="Puente X.S."/>
            <person name="Lopez-Otin C."/>
            <person name="Ordonez G.R."/>
            <person name="Eichler E.E."/>
            <person name="Chen L."/>
            <person name="Cheng Z."/>
            <person name="Deakin J.E."/>
            <person name="Alsop A."/>
            <person name="Thompson K."/>
            <person name="Kirby P."/>
            <person name="Papenfuss A.T."/>
            <person name="Wakefield M.J."/>
            <person name="Olender T."/>
            <person name="Lancet D."/>
            <person name="Huttley G.A."/>
            <person name="Smit A.F."/>
            <person name="Pask A."/>
            <person name="Temple-Smith P."/>
            <person name="Batzer M.A."/>
            <person name="Walker J.A."/>
            <person name="Konkel M.K."/>
            <person name="Harris R.S."/>
            <person name="Whittington C.M."/>
            <person name="Wong E.S."/>
            <person name="Gemmell N.J."/>
            <person name="Buschiazzo E."/>
            <person name="Vargas Jentzsch I.M."/>
            <person name="Merkel A."/>
            <person name="Schmitz J."/>
            <person name="Zemann A."/>
            <person name="Churakov G."/>
            <person name="Kriegs J.O."/>
            <person name="Brosius J."/>
            <person name="Murchison E.P."/>
            <person name="Sachidanandam R."/>
            <person name="Smith C."/>
            <person name="Hannon G.J."/>
            <person name="Tsend-Ayush E."/>
            <person name="McMillan D."/>
            <person name="Attenborough R."/>
            <person name="Rens W."/>
            <person name="Ferguson-Smith M."/>
            <person name="Lefevre C.M."/>
            <person name="Sharp J.A."/>
            <person name="Nicholas K.R."/>
            <person name="Ray D.A."/>
            <person name="Kube M."/>
            <person name="Reinhardt R."/>
            <person name="Pringle T.H."/>
            <person name="Taylor J."/>
            <person name="Jones R.C."/>
            <person name="Nixon B."/>
            <person name="Dacheux J.L."/>
            <person name="Niwa H."/>
            <person name="Sekita Y."/>
            <person name="Huang X."/>
            <person name="Stark A."/>
            <person name="Kheradpour P."/>
            <person name="Kellis M."/>
            <person name="Flicek P."/>
            <person name="Chen Y."/>
            <person name="Webber C."/>
            <person name="Hardison R."/>
            <person name="Nelson J."/>
            <person name="Hallsworth-Pepin K."/>
            <person name="Delehaunty K."/>
            <person name="Markovic C."/>
            <person name="Minx P."/>
            <person name="Feng Y."/>
            <person name="Kremitzki C."/>
            <person name="Mitreva M."/>
            <person name="Glasscock J."/>
            <person name="Wylie T."/>
            <person name="Wohldmann P."/>
            <person name="Thiru P."/>
            <person name="Nhan M.N."/>
            <person name="Pohl C.S."/>
            <person name="Smith S.M."/>
            <person name="Hou S."/>
            <person name="Nefedov M."/>
            <person name="de Jong P.J."/>
            <person name="Renfree M.B."/>
            <person name="Mardis E.R."/>
            <person name="Wilson R.K."/>
        </authorList>
    </citation>
    <scope>NUCLEOTIDE SEQUENCE [LARGE SCALE GENOMIC DNA]</scope>
    <source>
        <strain evidence="4 5">Glennie</strain>
    </source>
</reference>
<dbReference type="Ensembl" id="ENSOANT00000071676.1">
    <property type="protein sequence ID" value="ENSOANP00000050455.1"/>
    <property type="gene ID" value="ENSOANG00000012977.2"/>
</dbReference>
<evidence type="ECO:0000313" key="4">
    <source>
        <dbReference type="Ensembl" id="ENSOANP00000050455.1"/>
    </source>
</evidence>
<feature type="compositionally biased region" description="Basic and acidic residues" evidence="2">
    <location>
        <begin position="298"/>
        <end position="325"/>
    </location>
</feature>
<evidence type="ECO:0000313" key="5">
    <source>
        <dbReference type="Proteomes" id="UP000002279"/>
    </source>
</evidence>
<accession>A0A6I8PCL0</accession>
<proteinExistence type="predicted"/>
<feature type="region of interest" description="Disordered" evidence="2">
    <location>
        <begin position="178"/>
        <end position="207"/>
    </location>
</feature>
<dbReference type="PANTHER" id="PTHR15705">
    <property type="entry name" value="MCG7194, ISOFORM CRA_A"/>
    <property type="match status" value="1"/>
</dbReference>
<name>A0A6I8PCL0_ORNAN</name>
<dbReference type="AlphaFoldDB" id="A0A6I8PCL0"/>
<organism evidence="4 5">
    <name type="scientific">Ornithorhynchus anatinus</name>
    <name type="common">Duckbill platypus</name>
    <dbReference type="NCBI Taxonomy" id="9258"/>
    <lineage>
        <taxon>Eukaryota</taxon>
        <taxon>Metazoa</taxon>
        <taxon>Chordata</taxon>
        <taxon>Craniata</taxon>
        <taxon>Vertebrata</taxon>
        <taxon>Euteleostomi</taxon>
        <taxon>Mammalia</taxon>
        <taxon>Monotremata</taxon>
        <taxon>Ornithorhynchidae</taxon>
        <taxon>Ornithorhynchus</taxon>
    </lineage>
</organism>
<dbReference type="Proteomes" id="UP000002279">
    <property type="component" value="Chromosome 2"/>
</dbReference>